<dbReference type="EMBL" id="BSOB01000048">
    <property type="protein sequence ID" value="GLQ94813.1"/>
    <property type="molecule type" value="Genomic_DNA"/>
</dbReference>
<dbReference type="Proteomes" id="UP001156670">
    <property type="component" value="Unassembled WGS sequence"/>
</dbReference>
<dbReference type="Pfam" id="PF13936">
    <property type="entry name" value="HTH_38"/>
    <property type="match status" value="1"/>
</dbReference>
<dbReference type="InterPro" id="IPR051917">
    <property type="entry name" value="Transposase-Integrase"/>
</dbReference>
<accession>A0ABQ5XWS4</accession>
<keyword evidence="3" id="KW-0815">Transposition</keyword>
<sequence>MRRRYEHLSAEERGAIMAMKHEQTSDRAIADALGRAQSTITRELRRNGYKALKECGPMGRPRIAGGYDATRAGRRAHRLRHQPRVARKLDLQGPLWSRVHAWLRQRWSPEQIARTLRERYPEQAAMQVSHETIYTAIYAMPRGELRRQIVGLLRQARGTRRRTRQGDETRGRLPDLPSIHLRPPEANERLLPGHWEGDLIIGGHNRSAIGTLVCRYSLFTMLVKVEDSTALGVLEGFARTFTPLPEELRKTLTYDQGKEMALHRTLSARTGLAIYFADPHSPWQRGICENTNGLLRQYFPKGTDLSVHSQAQLDAVAWEFNTRPRKTLGWRSPAEVFFEHYIQARDGLAPADALGG</sequence>
<dbReference type="InterPro" id="IPR001598">
    <property type="entry name" value="Transposase_IS30_CS"/>
</dbReference>
<dbReference type="InterPro" id="IPR012337">
    <property type="entry name" value="RNaseH-like_sf"/>
</dbReference>
<dbReference type="NCBIfam" id="NF033563">
    <property type="entry name" value="transpos_IS30"/>
    <property type="match status" value="1"/>
</dbReference>
<dbReference type="Gene3D" id="3.30.420.10">
    <property type="entry name" value="Ribonuclease H-like superfamily/Ribonuclease H"/>
    <property type="match status" value="1"/>
</dbReference>
<dbReference type="PANTHER" id="PTHR10948">
    <property type="entry name" value="TRANSPOSASE"/>
    <property type="match status" value="1"/>
</dbReference>
<dbReference type="Gene3D" id="1.10.10.60">
    <property type="entry name" value="Homeodomain-like"/>
    <property type="match status" value="1"/>
</dbReference>
<dbReference type="InterPro" id="IPR025246">
    <property type="entry name" value="IS30-like_HTH"/>
</dbReference>
<feature type="region of interest" description="Disordered" evidence="6">
    <location>
        <begin position="157"/>
        <end position="179"/>
    </location>
</feature>
<evidence type="ECO:0000256" key="2">
    <source>
        <dbReference type="ARBA" id="ARBA00006363"/>
    </source>
</evidence>
<keyword evidence="5" id="KW-0233">DNA recombination</keyword>
<keyword evidence="9" id="KW-1185">Reference proteome</keyword>
<evidence type="ECO:0000256" key="5">
    <source>
        <dbReference type="ARBA" id="ARBA00023172"/>
    </source>
</evidence>
<dbReference type="SUPFAM" id="SSF53098">
    <property type="entry name" value="Ribonuclease H-like"/>
    <property type="match status" value="1"/>
</dbReference>
<evidence type="ECO:0000313" key="8">
    <source>
        <dbReference type="EMBL" id="GLQ94813.1"/>
    </source>
</evidence>
<evidence type="ECO:0000313" key="9">
    <source>
        <dbReference type="Proteomes" id="UP001156670"/>
    </source>
</evidence>
<dbReference type="PANTHER" id="PTHR10948:SF23">
    <property type="entry name" value="TRANSPOSASE INSI FOR INSERTION SEQUENCE ELEMENT IS30A-RELATED"/>
    <property type="match status" value="1"/>
</dbReference>
<evidence type="ECO:0000256" key="3">
    <source>
        <dbReference type="ARBA" id="ARBA00022578"/>
    </source>
</evidence>
<proteinExistence type="inferred from homology"/>
<dbReference type="PROSITE" id="PS01043">
    <property type="entry name" value="TRANSPOSASE_IS30"/>
    <property type="match status" value="1"/>
</dbReference>
<name>A0ABQ5XWS4_9GAMM</name>
<keyword evidence="4" id="KW-0238">DNA-binding</keyword>
<comment type="similarity">
    <text evidence="2">Belongs to the transposase IS30 family.</text>
</comment>
<comment type="function">
    <text evidence="1">Required for the transposition of the insertion element.</text>
</comment>
<dbReference type="RefSeq" id="WP_284322502.1">
    <property type="nucleotide sequence ID" value="NZ_BSOB01000048.1"/>
</dbReference>
<gene>
    <name evidence="8" type="ORF">GCM10007901_37650</name>
</gene>
<organism evidence="8 9">
    <name type="scientific">Dyella acidisoli</name>
    <dbReference type="NCBI Taxonomy" id="1867834"/>
    <lineage>
        <taxon>Bacteria</taxon>
        <taxon>Pseudomonadati</taxon>
        <taxon>Pseudomonadota</taxon>
        <taxon>Gammaproteobacteria</taxon>
        <taxon>Lysobacterales</taxon>
        <taxon>Rhodanobacteraceae</taxon>
        <taxon>Dyella</taxon>
    </lineage>
</organism>
<feature type="compositionally biased region" description="Basic and acidic residues" evidence="6">
    <location>
        <begin position="164"/>
        <end position="173"/>
    </location>
</feature>
<evidence type="ECO:0000256" key="1">
    <source>
        <dbReference type="ARBA" id="ARBA00002190"/>
    </source>
</evidence>
<evidence type="ECO:0000259" key="7">
    <source>
        <dbReference type="PROSITE" id="PS50994"/>
    </source>
</evidence>
<protein>
    <submittedName>
        <fullName evidence="8">IS30 family transposase</fullName>
    </submittedName>
</protein>
<feature type="domain" description="Integrase catalytic" evidence="7">
    <location>
        <begin position="188"/>
        <end position="341"/>
    </location>
</feature>
<reference evidence="9" key="1">
    <citation type="journal article" date="2019" name="Int. J. Syst. Evol. Microbiol.">
        <title>The Global Catalogue of Microorganisms (GCM) 10K type strain sequencing project: providing services to taxonomists for standard genome sequencing and annotation.</title>
        <authorList>
            <consortium name="The Broad Institute Genomics Platform"/>
            <consortium name="The Broad Institute Genome Sequencing Center for Infectious Disease"/>
            <person name="Wu L."/>
            <person name="Ma J."/>
        </authorList>
    </citation>
    <scope>NUCLEOTIDE SEQUENCE [LARGE SCALE GENOMIC DNA]</scope>
    <source>
        <strain evidence="9">NBRC 111980</strain>
    </source>
</reference>
<evidence type="ECO:0000256" key="4">
    <source>
        <dbReference type="ARBA" id="ARBA00023125"/>
    </source>
</evidence>
<dbReference type="PROSITE" id="PS50994">
    <property type="entry name" value="INTEGRASE"/>
    <property type="match status" value="1"/>
</dbReference>
<dbReference type="InterPro" id="IPR036397">
    <property type="entry name" value="RNaseH_sf"/>
</dbReference>
<evidence type="ECO:0000256" key="6">
    <source>
        <dbReference type="SAM" id="MobiDB-lite"/>
    </source>
</evidence>
<comment type="caution">
    <text evidence="8">The sequence shown here is derived from an EMBL/GenBank/DDBJ whole genome shotgun (WGS) entry which is preliminary data.</text>
</comment>
<dbReference type="InterPro" id="IPR001584">
    <property type="entry name" value="Integrase_cat-core"/>
</dbReference>
<dbReference type="InterPro" id="IPR053392">
    <property type="entry name" value="Transposase_IS30-like"/>
</dbReference>